<evidence type="ECO:0000256" key="3">
    <source>
        <dbReference type="ARBA" id="ARBA00022729"/>
    </source>
</evidence>
<dbReference type="PANTHER" id="PTHR46847">
    <property type="entry name" value="D-ALLOSE-BINDING PERIPLASMIC PROTEIN-RELATED"/>
    <property type="match status" value="1"/>
</dbReference>
<dbReference type="SUPFAM" id="SSF53822">
    <property type="entry name" value="Periplasmic binding protein-like I"/>
    <property type="match status" value="1"/>
</dbReference>
<evidence type="ECO:0000259" key="4">
    <source>
        <dbReference type="Pfam" id="PF13407"/>
    </source>
</evidence>
<evidence type="ECO:0000313" key="5">
    <source>
        <dbReference type="EMBL" id="MBK0332688.1"/>
    </source>
</evidence>
<evidence type="ECO:0000313" key="6">
    <source>
        <dbReference type="Proteomes" id="UP000612352"/>
    </source>
</evidence>
<dbReference type="RefSeq" id="WP_200503586.1">
    <property type="nucleotide sequence ID" value="NZ_JAEDAJ010000012.1"/>
</dbReference>
<evidence type="ECO:0000256" key="2">
    <source>
        <dbReference type="ARBA" id="ARBA00007639"/>
    </source>
</evidence>
<dbReference type="InterPro" id="IPR028082">
    <property type="entry name" value="Peripla_BP_I"/>
</dbReference>
<dbReference type="Gene3D" id="3.40.50.2300">
    <property type="match status" value="2"/>
</dbReference>
<dbReference type="Pfam" id="PF13407">
    <property type="entry name" value="Peripla_BP_4"/>
    <property type="match status" value="1"/>
</dbReference>
<comment type="caution">
    <text evidence="5">The sequence shown here is derived from an EMBL/GenBank/DDBJ whole genome shotgun (WGS) entry which is preliminary data.</text>
</comment>
<accession>A0ABS1BDI9</accession>
<protein>
    <submittedName>
        <fullName evidence="5">ABC transporter substrate-binding protein</fullName>
    </submittedName>
</protein>
<dbReference type="InterPro" id="IPR025997">
    <property type="entry name" value="SBP_2_dom"/>
</dbReference>
<proteinExistence type="inferred from homology"/>
<dbReference type="PANTHER" id="PTHR46847:SF1">
    <property type="entry name" value="D-ALLOSE-BINDING PERIPLASMIC PROTEIN-RELATED"/>
    <property type="match status" value="1"/>
</dbReference>
<dbReference type="EMBL" id="JAEDAJ010000012">
    <property type="protein sequence ID" value="MBK0332688.1"/>
    <property type="molecule type" value="Genomic_DNA"/>
</dbReference>
<feature type="domain" description="Periplasmic binding protein" evidence="4">
    <location>
        <begin position="49"/>
        <end position="305"/>
    </location>
</feature>
<comment type="subcellular location">
    <subcellularLocation>
        <location evidence="1">Cell envelope</location>
    </subcellularLocation>
</comment>
<name>A0ABS1BDI9_9MICO</name>
<dbReference type="CDD" id="cd20005">
    <property type="entry name" value="PBP1_ABC_sugar_binding-like"/>
    <property type="match status" value="1"/>
</dbReference>
<keyword evidence="3" id="KW-0732">Signal</keyword>
<evidence type="ECO:0000256" key="1">
    <source>
        <dbReference type="ARBA" id="ARBA00004196"/>
    </source>
</evidence>
<sequence length="333" mass="34550">MNGGGAGAVGGPRPGRRAPSRRAVLALGGAVLLMPAAGCGSSREDVTHIALVSKGFQHQFWQAVRRGARAEAEENGVVLTFEGPPAETDVEAQITMLQNAVTRNPDALGLAALDSRAAALALEEADSKGIPVIAFDSGVDSDIPLATVATDNAAAAKEAAKHMCELIDGKGQVGIVAHDQVSLSGTDRRDGFLAGLEEYGPGVEALEVQYGEGDQAKSADIARSMITAHPDLKGLFGTNEGSAIGVLKGVEESGRTDLAVIGFDSGRAQVEAIRAGEMAGAVTQDPMQMGRLTVRTALQALAGKKVEKMIDTGFLWYDGDNIDSDDVQRAVYL</sequence>
<gene>
    <name evidence="5" type="ORF">I8D64_14905</name>
</gene>
<keyword evidence="6" id="KW-1185">Reference proteome</keyword>
<dbReference type="Proteomes" id="UP000612352">
    <property type="component" value="Unassembled WGS sequence"/>
</dbReference>
<organism evidence="5 6">
    <name type="scientific">Brachybacterium halotolerans</name>
    <dbReference type="NCBI Taxonomy" id="2795215"/>
    <lineage>
        <taxon>Bacteria</taxon>
        <taxon>Bacillati</taxon>
        <taxon>Actinomycetota</taxon>
        <taxon>Actinomycetes</taxon>
        <taxon>Micrococcales</taxon>
        <taxon>Dermabacteraceae</taxon>
        <taxon>Brachybacterium</taxon>
    </lineage>
</organism>
<comment type="similarity">
    <text evidence="2">Belongs to the bacterial solute-binding protein 2 family.</text>
</comment>
<reference evidence="5 6" key="1">
    <citation type="submission" date="2020-12" db="EMBL/GenBank/DDBJ databases">
        <title>Brachybacterium sp. MASK1Z-5, whole genome shotgun sequence.</title>
        <authorList>
            <person name="Tuo L."/>
        </authorList>
    </citation>
    <scope>NUCLEOTIDE SEQUENCE [LARGE SCALE GENOMIC DNA]</scope>
    <source>
        <strain evidence="5 6">MASK1Z-5</strain>
    </source>
</reference>